<comment type="similarity">
    <text evidence="2">Belongs to the sulfatase family.</text>
</comment>
<feature type="chain" id="PRO_5045722027" evidence="7">
    <location>
        <begin position="19"/>
        <end position="790"/>
    </location>
</feature>
<dbReference type="CDD" id="cd16030">
    <property type="entry name" value="iduronate-2-sulfatase"/>
    <property type="match status" value="1"/>
</dbReference>
<dbReference type="SUPFAM" id="SSF49785">
    <property type="entry name" value="Galactose-binding domain-like"/>
    <property type="match status" value="1"/>
</dbReference>
<dbReference type="RefSeq" id="WP_200466603.1">
    <property type="nucleotide sequence ID" value="NZ_JAENRR010000065.1"/>
</dbReference>
<accession>A0ABS1HNW0</accession>
<protein>
    <submittedName>
        <fullName evidence="9">Sulfatase</fullName>
    </submittedName>
</protein>
<dbReference type="InterPro" id="IPR035874">
    <property type="entry name" value="IDS"/>
</dbReference>
<evidence type="ECO:0000256" key="7">
    <source>
        <dbReference type="SAM" id="SignalP"/>
    </source>
</evidence>
<dbReference type="Gene3D" id="3.40.720.10">
    <property type="entry name" value="Alkaline Phosphatase, subunit A"/>
    <property type="match status" value="1"/>
</dbReference>
<evidence type="ECO:0000256" key="6">
    <source>
        <dbReference type="ARBA" id="ARBA00022837"/>
    </source>
</evidence>
<dbReference type="Pfam" id="PF00884">
    <property type="entry name" value="Sulfatase"/>
    <property type="match status" value="1"/>
</dbReference>
<dbReference type="EMBL" id="JAENRR010000065">
    <property type="protein sequence ID" value="MBK3519384.1"/>
    <property type="molecule type" value="Genomic_DNA"/>
</dbReference>
<keyword evidence="4 7" id="KW-0732">Signal</keyword>
<gene>
    <name evidence="9" type="ORF">JIV24_18700</name>
</gene>
<evidence type="ECO:0000256" key="4">
    <source>
        <dbReference type="ARBA" id="ARBA00022729"/>
    </source>
</evidence>
<organism evidence="9 10">
    <name type="scientific">Carboxylicivirga marina</name>
    <dbReference type="NCBI Taxonomy" id="2800988"/>
    <lineage>
        <taxon>Bacteria</taxon>
        <taxon>Pseudomonadati</taxon>
        <taxon>Bacteroidota</taxon>
        <taxon>Bacteroidia</taxon>
        <taxon>Marinilabiliales</taxon>
        <taxon>Marinilabiliaceae</taxon>
        <taxon>Carboxylicivirga</taxon>
    </lineage>
</organism>
<dbReference type="Proteomes" id="UP000605676">
    <property type="component" value="Unassembled WGS sequence"/>
</dbReference>
<feature type="domain" description="Sulfatase N-terminal" evidence="8">
    <location>
        <begin position="22"/>
        <end position="351"/>
    </location>
</feature>
<feature type="signal peptide" evidence="7">
    <location>
        <begin position="1"/>
        <end position="18"/>
    </location>
</feature>
<evidence type="ECO:0000256" key="5">
    <source>
        <dbReference type="ARBA" id="ARBA00022801"/>
    </source>
</evidence>
<name>A0ABS1HNW0_9BACT</name>
<reference evidence="9 10" key="1">
    <citation type="submission" date="2021-01" db="EMBL/GenBank/DDBJ databases">
        <title>Carboxyliciviraga sp.nov., isolated from coastal sediments.</title>
        <authorList>
            <person name="Lu D."/>
            <person name="Zhang T."/>
        </authorList>
    </citation>
    <scope>NUCLEOTIDE SEQUENCE [LARGE SCALE GENOMIC DNA]</scope>
    <source>
        <strain evidence="9 10">N1Y132</strain>
    </source>
</reference>
<keyword evidence="3" id="KW-0479">Metal-binding</keyword>
<dbReference type="PANTHER" id="PTHR45953">
    <property type="entry name" value="IDURONATE 2-SULFATASE"/>
    <property type="match status" value="1"/>
</dbReference>
<evidence type="ECO:0000256" key="2">
    <source>
        <dbReference type="ARBA" id="ARBA00008779"/>
    </source>
</evidence>
<dbReference type="InterPro" id="IPR000917">
    <property type="entry name" value="Sulfatase_N"/>
</dbReference>
<dbReference type="SUPFAM" id="SSF53649">
    <property type="entry name" value="Alkaline phosphatase-like"/>
    <property type="match status" value="1"/>
</dbReference>
<dbReference type="Gene3D" id="2.60.120.260">
    <property type="entry name" value="Galactose-binding domain-like"/>
    <property type="match status" value="1"/>
</dbReference>
<dbReference type="PROSITE" id="PS00523">
    <property type="entry name" value="SULFATASE_1"/>
    <property type="match status" value="1"/>
</dbReference>
<evidence type="ECO:0000313" key="10">
    <source>
        <dbReference type="Proteomes" id="UP000605676"/>
    </source>
</evidence>
<comment type="cofactor">
    <cofactor evidence="1">
        <name>Ca(2+)</name>
        <dbReference type="ChEBI" id="CHEBI:29108"/>
    </cofactor>
</comment>
<dbReference type="InterPro" id="IPR017850">
    <property type="entry name" value="Alkaline_phosphatase_core_sf"/>
</dbReference>
<keyword evidence="6" id="KW-0106">Calcium</keyword>
<keyword evidence="10" id="KW-1185">Reference proteome</keyword>
<sequence length="790" mass="88428">MRKTAFILFITLAASVYAQNAKNVLFISVDDLRPELGCYGNTQINTPNIDALAGQSMLFTNAATQQAICTPSRISMLTGLRPATTGLYNLEDKLKTNHSHIISLPHALKNAGYKTYSYGKIYHHSDDDPNAWTETPWRNVGSHYVLDHNGDTPPTESADVADSAYPDGKIADAVLAKLDAIKDQTFFLAIGFMKPHLPYTCPKQYWDQYDRNAIPLASTDQPNDIWDQSLAQWQELRNQYTGIPEIPTDLDESLTRELKHGYWACVSYVDVQIGKILQKLDDLGLRENTIVVFWSDHGYKLGEYGDWCKHTNFEVDVRIPFMFDVPGKPSGTSRRPVESVDIYPTLMELLEINNYPDNLDGLSLSSLLDNPDADWKQASFTQYPRYGGHMGTSIRTEDFRYTEYRASDGTLKAAGELYDHTVYDANNPLGVEYNNVVLDASYATELASLKEIMEAGWTGVKYGASLDVISLSDNSVSLRINNISDATTLKLFERIDDGESIEILPGHITTETQEVTINSISSGKVYYYRLKVMWDENNYAITPEISVAFENRISLIDNGFFDAPLSGTWSPRENNGGDMTYAITDNILTSTVNSLGNNFYNLGFLNSKISSFSNKNIVVTFDAKANTTAQLRLTLDFDNKQYPIIDISNSWETHTLTYNDVSSSYFQFKLWLLTAGASYEIDNIEVYYDDSTQSIDPATGEGSVLNSVSTSILNTQVKNLFDFYTFKIGNSHKLISSEPFSLLEVYSIDGCKVITSEYNSATSAQFEHGDLSKGVYIIVLDKIASKKIIL</sequence>
<evidence type="ECO:0000256" key="1">
    <source>
        <dbReference type="ARBA" id="ARBA00001913"/>
    </source>
</evidence>
<dbReference type="InterPro" id="IPR008979">
    <property type="entry name" value="Galactose-bd-like_sf"/>
</dbReference>
<dbReference type="InterPro" id="IPR024607">
    <property type="entry name" value="Sulfatase_CS"/>
</dbReference>
<evidence type="ECO:0000313" key="9">
    <source>
        <dbReference type="EMBL" id="MBK3519384.1"/>
    </source>
</evidence>
<keyword evidence="5" id="KW-0378">Hydrolase</keyword>
<evidence type="ECO:0000256" key="3">
    <source>
        <dbReference type="ARBA" id="ARBA00022723"/>
    </source>
</evidence>
<proteinExistence type="inferred from homology"/>
<comment type="caution">
    <text evidence="9">The sequence shown here is derived from an EMBL/GenBank/DDBJ whole genome shotgun (WGS) entry which is preliminary data.</text>
</comment>
<dbReference type="PANTHER" id="PTHR45953:SF1">
    <property type="entry name" value="IDURONATE 2-SULFATASE"/>
    <property type="match status" value="1"/>
</dbReference>
<evidence type="ECO:0000259" key="8">
    <source>
        <dbReference type="Pfam" id="PF00884"/>
    </source>
</evidence>